<name>A0A238Z4Y7_9FLAO</name>
<dbReference type="AlphaFoldDB" id="A0A238Z4Y7"/>
<dbReference type="Proteomes" id="UP000198412">
    <property type="component" value="Unassembled WGS sequence"/>
</dbReference>
<evidence type="ECO:0000313" key="2">
    <source>
        <dbReference type="Proteomes" id="UP000198412"/>
    </source>
</evidence>
<protein>
    <submittedName>
        <fullName evidence="1">Uncharacterized protein</fullName>
    </submittedName>
</protein>
<gene>
    <name evidence="1" type="ORF">SAMN04488111_3053</name>
</gene>
<reference evidence="2" key="1">
    <citation type="submission" date="2017-06" db="EMBL/GenBank/DDBJ databases">
        <authorList>
            <person name="Varghese N."/>
            <person name="Submissions S."/>
        </authorList>
    </citation>
    <scope>NUCLEOTIDE SEQUENCE [LARGE SCALE GENOMIC DNA]</scope>
    <source>
        <strain evidence="2">DSM 27993</strain>
    </source>
</reference>
<evidence type="ECO:0000313" key="1">
    <source>
        <dbReference type="EMBL" id="SNR78252.1"/>
    </source>
</evidence>
<sequence length="202" mass="23748">MLVKIKKNILLIVCLTFLSNIIIGQNKTVEKKITITAEQAQIINENEIAVKEWIEQLQTPGVIVSGDQMIFSKEAMRLINEPNYRSEVYKELYTYEDVKESLSKSEFQKAVWQLLNIYPANKEHILQYIYAYDKVIPSDKLVVGAFYTYAFFDPKITTIENGKPNIYRPDIFEDYLRRTKEIVGYIAYFREQEKKIQVPKKE</sequence>
<dbReference type="EMBL" id="FZNX01000006">
    <property type="protein sequence ID" value="SNR78252.1"/>
    <property type="molecule type" value="Genomic_DNA"/>
</dbReference>
<proteinExistence type="predicted"/>
<keyword evidence="2" id="KW-1185">Reference proteome</keyword>
<accession>A0A238Z4Y7</accession>
<organism evidence="1 2">
    <name type="scientific">Lutibacter flavus</name>
    <dbReference type="NCBI Taxonomy" id="691689"/>
    <lineage>
        <taxon>Bacteria</taxon>
        <taxon>Pseudomonadati</taxon>
        <taxon>Bacteroidota</taxon>
        <taxon>Flavobacteriia</taxon>
        <taxon>Flavobacteriales</taxon>
        <taxon>Flavobacteriaceae</taxon>
        <taxon>Lutibacter</taxon>
    </lineage>
</organism>